<accession>A0A326U3P0</accession>
<gene>
    <name evidence="2" type="ORF">EI42_03627</name>
</gene>
<keyword evidence="3" id="KW-1185">Reference proteome</keyword>
<evidence type="ECO:0000313" key="3">
    <source>
        <dbReference type="Proteomes" id="UP000248806"/>
    </source>
</evidence>
<dbReference type="Proteomes" id="UP000248806">
    <property type="component" value="Unassembled WGS sequence"/>
</dbReference>
<proteinExistence type="predicted"/>
<reference evidence="2 3" key="1">
    <citation type="submission" date="2018-06" db="EMBL/GenBank/DDBJ databases">
        <title>Genomic Encyclopedia of Archaeal and Bacterial Type Strains, Phase II (KMG-II): from individual species to whole genera.</title>
        <authorList>
            <person name="Goeker M."/>
        </authorList>
    </citation>
    <scope>NUCLEOTIDE SEQUENCE [LARGE SCALE GENOMIC DNA]</scope>
    <source>
        <strain evidence="2 3">ATCC BAA-1881</strain>
    </source>
</reference>
<comment type="caution">
    <text evidence="2">The sequence shown here is derived from an EMBL/GenBank/DDBJ whole genome shotgun (WGS) entry which is preliminary data.</text>
</comment>
<feature type="region of interest" description="Disordered" evidence="1">
    <location>
        <begin position="24"/>
        <end position="81"/>
    </location>
</feature>
<organism evidence="2 3">
    <name type="scientific">Thermosporothrix hazakensis</name>
    <dbReference type="NCBI Taxonomy" id="644383"/>
    <lineage>
        <taxon>Bacteria</taxon>
        <taxon>Bacillati</taxon>
        <taxon>Chloroflexota</taxon>
        <taxon>Ktedonobacteria</taxon>
        <taxon>Ktedonobacterales</taxon>
        <taxon>Thermosporotrichaceae</taxon>
        <taxon>Thermosporothrix</taxon>
    </lineage>
</organism>
<sequence length="81" mass="8968">MSNGEKPFQVRGLLRQLIGKAKSIPVWQPSSPSSDSKHIRSAPSSQCKTKKKQAVLQPARVRSSQEMLHENEVSKNVTEVA</sequence>
<dbReference type="AlphaFoldDB" id="A0A326U3P0"/>
<evidence type="ECO:0000256" key="1">
    <source>
        <dbReference type="SAM" id="MobiDB-lite"/>
    </source>
</evidence>
<name>A0A326U3P0_THEHA</name>
<protein>
    <submittedName>
        <fullName evidence="2">Uncharacterized protein</fullName>
    </submittedName>
</protein>
<evidence type="ECO:0000313" key="2">
    <source>
        <dbReference type="EMBL" id="PZW27064.1"/>
    </source>
</evidence>
<dbReference type="EMBL" id="QKUF01000013">
    <property type="protein sequence ID" value="PZW27064.1"/>
    <property type="molecule type" value="Genomic_DNA"/>
</dbReference>